<protein>
    <submittedName>
        <fullName evidence="2">Uncharacterized protein</fullName>
    </submittedName>
</protein>
<dbReference type="Gene3D" id="2.70.50.70">
    <property type="match status" value="1"/>
</dbReference>
<dbReference type="PANTHER" id="PTHR36182:SF2">
    <property type="entry name" value="LYTIC POLYSACCHARIDE MONOOXYGENASE"/>
    <property type="match status" value="1"/>
</dbReference>
<keyword evidence="3" id="KW-1185">Reference proteome</keyword>
<comment type="caution">
    <text evidence="2">The sequence shown here is derived from an EMBL/GenBank/DDBJ whole genome shotgun (WGS) entry which is preliminary data.</text>
</comment>
<evidence type="ECO:0000313" key="3">
    <source>
        <dbReference type="Proteomes" id="UP001302321"/>
    </source>
</evidence>
<evidence type="ECO:0000256" key="1">
    <source>
        <dbReference type="SAM" id="SignalP"/>
    </source>
</evidence>
<sequence>MSPSIVTTGLVAIYLVSGIQGHVVMNTPELCGLHAGVPLLQVSPLDGVASRYPCQSNSFIYTAPTTVVEAGNVTDANFTGAAQHGGGSCQFSITYDTPENGQLNEETKFKTIYAIIGGCPAQFTNEMGNLAALYYDAEQ</sequence>
<keyword evidence="1" id="KW-0732">Signal</keyword>
<reference evidence="2" key="2">
    <citation type="submission" date="2023-05" db="EMBL/GenBank/DDBJ databases">
        <authorList>
            <consortium name="Lawrence Berkeley National Laboratory"/>
            <person name="Steindorff A."/>
            <person name="Hensen N."/>
            <person name="Bonometti L."/>
            <person name="Westerberg I."/>
            <person name="Brannstrom I.O."/>
            <person name="Guillou S."/>
            <person name="Cros-Aarteil S."/>
            <person name="Calhoun S."/>
            <person name="Haridas S."/>
            <person name="Kuo A."/>
            <person name="Mondo S."/>
            <person name="Pangilinan J."/>
            <person name="Riley R."/>
            <person name="Labutti K."/>
            <person name="Andreopoulos B."/>
            <person name="Lipzen A."/>
            <person name="Chen C."/>
            <person name="Yanf M."/>
            <person name="Daum C."/>
            <person name="Ng V."/>
            <person name="Clum A."/>
            <person name="Ohm R."/>
            <person name="Martin F."/>
            <person name="Silar P."/>
            <person name="Natvig D."/>
            <person name="Lalanne C."/>
            <person name="Gautier V."/>
            <person name="Ament-Velasquez S.L."/>
            <person name="Kruys A."/>
            <person name="Hutchinson M.I."/>
            <person name="Powell A.J."/>
            <person name="Barry K."/>
            <person name="Miller A.N."/>
            <person name="Grigoriev I.V."/>
            <person name="Debuchy R."/>
            <person name="Gladieux P."/>
            <person name="Thoren M.H."/>
            <person name="Johannesson H."/>
        </authorList>
    </citation>
    <scope>NUCLEOTIDE SEQUENCE</scope>
    <source>
        <strain evidence="2">CBS 892.96</strain>
    </source>
</reference>
<feature type="signal peptide" evidence="1">
    <location>
        <begin position="1"/>
        <end position="21"/>
    </location>
</feature>
<dbReference type="PANTHER" id="PTHR36182">
    <property type="entry name" value="PROTEIN, PUTATIVE (AFU_ORTHOLOGUE AFUA_6G10930)-RELATED"/>
    <property type="match status" value="1"/>
</dbReference>
<reference evidence="2" key="1">
    <citation type="journal article" date="2023" name="Mol. Phylogenet. Evol.">
        <title>Genome-scale phylogeny and comparative genomics of the fungal order Sordariales.</title>
        <authorList>
            <person name="Hensen N."/>
            <person name="Bonometti L."/>
            <person name="Westerberg I."/>
            <person name="Brannstrom I.O."/>
            <person name="Guillou S."/>
            <person name="Cros-Aarteil S."/>
            <person name="Calhoun S."/>
            <person name="Haridas S."/>
            <person name="Kuo A."/>
            <person name="Mondo S."/>
            <person name="Pangilinan J."/>
            <person name="Riley R."/>
            <person name="LaButti K."/>
            <person name="Andreopoulos B."/>
            <person name="Lipzen A."/>
            <person name="Chen C."/>
            <person name="Yan M."/>
            <person name="Daum C."/>
            <person name="Ng V."/>
            <person name="Clum A."/>
            <person name="Steindorff A."/>
            <person name="Ohm R.A."/>
            <person name="Martin F."/>
            <person name="Silar P."/>
            <person name="Natvig D.O."/>
            <person name="Lalanne C."/>
            <person name="Gautier V."/>
            <person name="Ament-Velasquez S.L."/>
            <person name="Kruys A."/>
            <person name="Hutchinson M.I."/>
            <person name="Powell A.J."/>
            <person name="Barry K."/>
            <person name="Miller A.N."/>
            <person name="Grigoriev I.V."/>
            <person name="Debuchy R."/>
            <person name="Gladieux P."/>
            <person name="Hiltunen Thoren M."/>
            <person name="Johannesson H."/>
        </authorList>
    </citation>
    <scope>NUCLEOTIDE SEQUENCE</scope>
    <source>
        <strain evidence="2">CBS 892.96</strain>
    </source>
</reference>
<dbReference type="AlphaFoldDB" id="A0AAN7A7X9"/>
<dbReference type="Proteomes" id="UP001302321">
    <property type="component" value="Unassembled WGS sequence"/>
</dbReference>
<feature type="chain" id="PRO_5043025715" evidence="1">
    <location>
        <begin position="22"/>
        <end position="139"/>
    </location>
</feature>
<proteinExistence type="predicted"/>
<accession>A0AAN7A7X9</accession>
<organism evidence="2 3">
    <name type="scientific">Triangularia setosa</name>
    <dbReference type="NCBI Taxonomy" id="2587417"/>
    <lineage>
        <taxon>Eukaryota</taxon>
        <taxon>Fungi</taxon>
        <taxon>Dikarya</taxon>
        <taxon>Ascomycota</taxon>
        <taxon>Pezizomycotina</taxon>
        <taxon>Sordariomycetes</taxon>
        <taxon>Sordariomycetidae</taxon>
        <taxon>Sordariales</taxon>
        <taxon>Podosporaceae</taxon>
        <taxon>Triangularia</taxon>
    </lineage>
</organism>
<name>A0AAN7A7X9_9PEZI</name>
<gene>
    <name evidence="2" type="ORF">QBC36DRAFT_8097</name>
</gene>
<evidence type="ECO:0000313" key="2">
    <source>
        <dbReference type="EMBL" id="KAK4176530.1"/>
    </source>
</evidence>
<dbReference type="EMBL" id="MU866194">
    <property type="protein sequence ID" value="KAK4176530.1"/>
    <property type="molecule type" value="Genomic_DNA"/>
</dbReference>